<evidence type="ECO:0000313" key="10">
    <source>
        <dbReference type="Proteomes" id="UP001291623"/>
    </source>
</evidence>
<evidence type="ECO:0000256" key="4">
    <source>
        <dbReference type="ARBA" id="ARBA00022927"/>
    </source>
</evidence>
<comment type="caution">
    <text evidence="9">The sequence shown here is derived from an EMBL/GenBank/DDBJ whole genome shotgun (WGS) entry which is preliminary data.</text>
</comment>
<accession>A0AAE1QTV3</accession>
<keyword evidence="10" id="KW-1185">Reference proteome</keyword>
<keyword evidence="5" id="KW-1133">Transmembrane helix</keyword>
<reference evidence="9" key="1">
    <citation type="submission" date="2023-12" db="EMBL/GenBank/DDBJ databases">
        <title>Genome assembly of Anisodus tanguticus.</title>
        <authorList>
            <person name="Wang Y.-J."/>
        </authorList>
    </citation>
    <scope>NUCLEOTIDE SEQUENCE</scope>
    <source>
        <strain evidence="9">KB-2021</strain>
        <tissue evidence="9">Leaf</tissue>
    </source>
</reference>
<keyword evidence="4" id="KW-0653">Protein transport</keyword>
<feature type="region of interest" description="Disordered" evidence="8">
    <location>
        <begin position="159"/>
        <end position="194"/>
    </location>
</feature>
<dbReference type="EMBL" id="JAVYJV010000023">
    <property type="protein sequence ID" value="KAK4339508.1"/>
    <property type="molecule type" value="Genomic_DNA"/>
</dbReference>
<dbReference type="AlphaFoldDB" id="A0AAE1QTV3"/>
<evidence type="ECO:0000256" key="5">
    <source>
        <dbReference type="ARBA" id="ARBA00022989"/>
    </source>
</evidence>
<keyword evidence="6" id="KW-0811">Translocation</keyword>
<dbReference type="GO" id="GO:0015031">
    <property type="term" value="P:protein transport"/>
    <property type="evidence" value="ECO:0007669"/>
    <property type="project" value="UniProtKB-KW"/>
</dbReference>
<dbReference type="Pfam" id="PF02416">
    <property type="entry name" value="TatA_B_E"/>
    <property type="match status" value="1"/>
</dbReference>
<organism evidence="9 10">
    <name type="scientific">Anisodus tanguticus</name>
    <dbReference type="NCBI Taxonomy" id="243964"/>
    <lineage>
        <taxon>Eukaryota</taxon>
        <taxon>Viridiplantae</taxon>
        <taxon>Streptophyta</taxon>
        <taxon>Embryophyta</taxon>
        <taxon>Tracheophyta</taxon>
        <taxon>Spermatophyta</taxon>
        <taxon>Magnoliopsida</taxon>
        <taxon>eudicotyledons</taxon>
        <taxon>Gunneridae</taxon>
        <taxon>Pentapetalae</taxon>
        <taxon>asterids</taxon>
        <taxon>lamiids</taxon>
        <taxon>Solanales</taxon>
        <taxon>Solanaceae</taxon>
        <taxon>Solanoideae</taxon>
        <taxon>Hyoscyameae</taxon>
        <taxon>Anisodus</taxon>
    </lineage>
</organism>
<dbReference type="InterPro" id="IPR003369">
    <property type="entry name" value="TatA/B/E"/>
</dbReference>
<evidence type="ECO:0000256" key="1">
    <source>
        <dbReference type="ARBA" id="ARBA00004167"/>
    </source>
</evidence>
<dbReference type="Proteomes" id="UP001291623">
    <property type="component" value="Unassembled WGS sequence"/>
</dbReference>
<keyword evidence="7" id="KW-0472">Membrane</keyword>
<keyword evidence="2" id="KW-0813">Transport</keyword>
<proteinExistence type="predicted"/>
<dbReference type="Gene3D" id="1.20.5.3310">
    <property type="match status" value="1"/>
</dbReference>
<dbReference type="PRINTS" id="PR01506">
    <property type="entry name" value="TATBPROTEIN"/>
</dbReference>
<gene>
    <name evidence="9" type="ORF">RND71_040970</name>
</gene>
<evidence type="ECO:0000313" key="9">
    <source>
        <dbReference type="EMBL" id="KAK4339508.1"/>
    </source>
</evidence>
<dbReference type="PANTHER" id="PTHR33162:SF1">
    <property type="entry name" value="SEC-INDEPENDENT PROTEIN TRANSLOCASE PROTEIN TATA, CHLOROPLASTIC"/>
    <property type="match status" value="1"/>
</dbReference>
<evidence type="ECO:0000256" key="3">
    <source>
        <dbReference type="ARBA" id="ARBA00022692"/>
    </source>
</evidence>
<keyword evidence="3" id="KW-0812">Transmembrane</keyword>
<sequence length="194" mass="20771">MAIISSCAAATALSLSLTAKPISSSSTSLSVSTAKIPTLCSSSSLFFNSNRALFLGPARKVSNSDKKGLSCTCLFGLGVPELAVIAGVAALVFGPKQLPEVGRTIGKTVKSFQQRIVFGLEIRETTGLSRYEKISDSEKRVSRRKIFLLTLRKQAAKEFETELKKEPERPVEKAIEGSQEEKQGPKVSSTKGSS</sequence>
<evidence type="ECO:0000256" key="2">
    <source>
        <dbReference type="ARBA" id="ARBA00022448"/>
    </source>
</evidence>
<evidence type="ECO:0000256" key="6">
    <source>
        <dbReference type="ARBA" id="ARBA00023010"/>
    </source>
</evidence>
<protein>
    <submittedName>
        <fullName evidence="9">Uncharacterized protein</fullName>
    </submittedName>
</protein>
<evidence type="ECO:0000256" key="8">
    <source>
        <dbReference type="SAM" id="MobiDB-lite"/>
    </source>
</evidence>
<dbReference type="PANTHER" id="PTHR33162">
    <property type="entry name" value="SEC-INDEPENDENT PROTEIN TRANSLOCASE PROTEIN TATA, CHLOROPLASTIC"/>
    <property type="match status" value="1"/>
</dbReference>
<evidence type="ECO:0000256" key="7">
    <source>
        <dbReference type="ARBA" id="ARBA00023136"/>
    </source>
</evidence>
<name>A0AAE1QTV3_9SOLA</name>
<feature type="compositionally biased region" description="Basic and acidic residues" evidence="8">
    <location>
        <begin position="159"/>
        <end position="184"/>
    </location>
</feature>
<dbReference type="GO" id="GO:0016020">
    <property type="term" value="C:membrane"/>
    <property type="evidence" value="ECO:0007669"/>
    <property type="project" value="UniProtKB-SubCell"/>
</dbReference>
<comment type="subcellular location">
    <subcellularLocation>
        <location evidence="1">Membrane</location>
        <topology evidence="1">Single-pass membrane protein</topology>
    </subcellularLocation>
</comment>